<comment type="subcellular location">
    <subcellularLocation>
        <location evidence="1">Endomembrane system</location>
        <topology evidence="1">Multi-pass membrane protein</topology>
    </subcellularLocation>
</comment>
<evidence type="ECO:0000313" key="9">
    <source>
        <dbReference type="Proteomes" id="UP001149140"/>
    </source>
</evidence>
<accession>A0A9X3RYA9</accession>
<dbReference type="EMBL" id="JAPDOD010000001">
    <property type="protein sequence ID" value="MDA0158969.1"/>
    <property type="molecule type" value="Genomic_DNA"/>
</dbReference>
<feature type="transmembrane region" description="Helical" evidence="6">
    <location>
        <begin position="60"/>
        <end position="82"/>
    </location>
</feature>
<dbReference type="InterPro" id="IPR003807">
    <property type="entry name" value="DUF202"/>
</dbReference>
<feature type="domain" description="DUF202" evidence="7">
    <location>
        <begin position="24"/>
        <end position="92"/>
    </location>
</feature>
<feature type="transmembrane region" description="Helical" evidence="6">
    <location>
        <begin position="102"/>
        <end position="127"/>
    </location>
</feature>
<keyword evidence="4 6" id="KW-0472">Membrane</keyword>
<keyword evidence="9" id="KW-1185">Reference proteome</keyword>
<evidence type="ECO:0000256" key="5">
    <source>
        <dbReference type="SAM" id="MobiDB-lite"/>
    </source>
</evidence>
<dbReference type="AlphaFoldDB" id="A0A9X3RYA9"/>
<dbReference type="RefSeq" id="WP_270037619.1">
    <property type="nucleotide sequence ID" value="NZ_JAPDOD010000001.1"/>
</dbReference>
<evidence type="ECO:0000256" key="3">
    <source>
        <dbReference type="ARBA" id="ARBA00022989"/>
    </source>
</evidence>
<evidence type="ECO:0000256" key="4">
    <source>
        <dbReference type="ARBA" id="ARBA00023136"/>
    </source>
</evidence>
<evidence type="ECO:0000256" key="6">
    <source>
        <dbReference type="SAM" id="Phobius"/>
    </source>
</evidence>
<evidence type="ECO:0000259" key="7">
    <source>
        <dbReference type="Pfam" id="PF02656"/>
    </source>
</evidence>
<name>A0A9X3RYA9_9ACTN</name>
<evidence type="ECO:0000256" key="2">
    <source>
        <dbReference type="ARBA" id="ARBA00022692"/>
    </source>
</evidence>
<evidence type="ECO:0000256" key="1">
    <source>
        <dbReference type="ARBA" id="ARBA00004127"/>
    </source>
</evidence>
<dbReference type="Proteomes" id="UP001149140">
    <property type="component" value="Unassembled WGS sequence"/>
</dbReference>
<protein>
    <submittedName>
        <fullName evidence="8">DUF202 domain-containing protein</fullName>
    </submittedName>
</protein>
<feature type="region of interest" description="Disordered" evidence="5">
    <location>
        <begin position="1"/>
        <end position="23"/>
    </location>
</feature>
<gene>
    <name evidence="8" type="ORF">OM076_01730</name>
</gene>
<feature type="compositionally biased region" description="Basic and acidic residues" evidence="5">
    <location>
        <begin position="8"/>
        <end position="18"/>
    </location>
</feature>
<proteinExistence type="predicted"/>
<keyword evidence="3 6" id="KW-1133">Transmembrane helix</keyword>
<dbReference type="Pfam" id="PF02656">
    <property type="entry name" value="DUF202"/>
    <property type="match status" value="1"/>
</dbReference>
<reference evidence="8" key="1">
    <citation type="submission" date="2022-10" db="EMBL/GenBank/DDBJ databases">
        <title>The WGS of Solirubrobacter ginsenosidimutans DSM 21036.</title>
        <authorList>
            <person name="Jiang Z."/>
        </authorList>
    </citation>
    <scope>NUCLEOTIDE SEQUENCE</scope>
    <source>
        <strain evidence="8">DSM 21036</strain>
    </source>
</reference>
<keyword evidence="2 6" id="KW-0812">Transmembrane</keyword>
<feature type="transmembrane region" description="Helical" evidence="6">
    <location>
        <begin position="33"/>
        <end position="54"/>
    </location>
</feature>
<organism evidence="8 9">
    <name type="scientific">Solirubrobacter ginsenosidimutans</name>
    <dbReference type="NCBI Taxonomy" id="490573"/>
    <lineage>
        <taxon>Bacteria</taxon>
        <taxon>Bacillati</taxon>
        <taxon>Actinomycetota</taxon>
        <taxon>Thermoleophilia</taxon>
        <taxon>Solirubrobacterales</taxon>
        <taxon>Solirubrobacteraceae</taxon>
        <taxon>Solirubrobacter</taxon>
    </lineage>
</organism>
<comment type="caution">
    <text evidence="8">The sequence shown here is derived from an EMBL/GenBank/DDBJ whole genome shotgun (WGS) entry which is preliminary data.</text>
</comment>
<sequence length="129" mass="13537">MSDPTADEPAKATGKADDTGAASRTGMAAERTWLAWWRTALASTAGALAVGRLAPDLLQVAAWPYVVLGCGYALIAIALLLIGASRQRKLERALQRGERAPLSFALVATFTFSGTILAVLTIILVLAQL</sequence>
<evidence type="ECO:0000313" key="8">
    <source>
        <dbReference type="EMBL" id="MDA0158969.1"/>
    </source>
</evidence>
<dbReference type="GO" id="GO:0012505">
    <property type="term" value="C:endomembrane system"/>
    <property type="evidence" value="ECO:0007669"/>
    <property type="project" value="UniProtKB-SubCell"/>
</dbReference>